<dbReference type="Proteomes" id="UP000267630">
    <property type="component" value="Chromosome 3"/>
</dbReference>
<protein>
    <submittedName>
        <fullName evidence="4">Uncharacterized protein</fullName>
    </submittedName>
</protein>
<feature type="chain" id="PRO_5042373373" evidence="1">
    <location>
        <begin position="20"/>
        <end position="71"/>
    </location>
</feature>
<dbReference type="RefSeq" id="WP_115193125.1">
    <property type="nucleotide sequence ID" value="NZ_BJNO01000002.1"/>
</dbReference>
<evidence type="ECO:0000313" key="6">
    <source>
        <dbReference type="Proteomes" id="UP000332594"/>
    </source>
</evidence>
<dbReference type="OrthoDB" id="6627112at2"/>
<proteinExistence type="predicted"/>
<keyword evidence="5" id="KW-1185">Reference proteome</keyword>
<evidence type="ECO:0000256" key="1">
    <source>
        <dbReference type="SAM" id="SignalP"/>
    </source>
</evidence>
<dbReference type="AlphaFoldDB" id="A0A485BAI2"/>
<dbReference type="EMBL" id="CAADJG010000002">
    <property type="protein sequence ID" value="VFS70184.1"/>
    <property type="molecule type" value="Genomic_DNA"/>
</dbReference>
<dbReference type="Proteomes" id="UP000594500">
    <property type="component" value="Chromosome"/>
</dbReference>
<dbReference type="Proteomes" id="UP000332594">
    <property type="component" value="Unassembled WGS sequence"/>
</dbReference>
<sequence>MKKIILALAFATVALPAFANHPVARTTIVAKSDHPVAAAAVTGDNTKHPVATADALSCNDGHCIKDNSVRR</sequence>
<evidence type="ECO:0000313" key="2">
    <source>
        <dbReference type="EMBL" id="QPF07045.1"/>
    </source>
</evidence>
<name>A0A485BAI2_RAOTE</name>
<dbReference type="GeneID" id="57505545"/>
<evidence type="ECO:0000313" key="7">
    <source>
        <dbReference type="Proteomes" id="UP000594500"/>
    </source>
</evidence>
<feature type="signal peptide" evidence="1">
    <location>
        <begin position="1"/>
        <end position="19"/>
    </location>
</feature>
<organism evidence="4 6">
    <name type="scientific">Raoultella terrigena</name>
    <name type="common">Klebsiella terrigena</name>
    <dbReference type="NCBI Taxonomy" id="577"/>
    <lineage>
        <taxon>Bacteria</taxon>
        <taxon>Pseudomonadati</taxon>
        <taxon>Pseudomonadota</taxon>
        <taxon>Gammaproteobacteria</taxon>
        <taxon>Enterobacterales</taxon>
        <taxon>Enterobacteriaceae</taxon>
        <taxon>Klebsiella/Raoultella group</taxon>
        <taxon>Raoultella</taxon>
    </lineage>
</organism>
<evidence type="ECO:0000313" key="3">
    <source>
        <dbReference type="EMBL" id="VED51812.1"/>
    </source>
</evidence>
<reference evidence="4 6" key="1">
    <citation type="submission" date="2019-03" db="EMBL/GenBank/DDBJ databases">
        <authorList>
            <consortium name="Pathogen Informatics"/>
        </authorList>
    </citation>
    <scope>NUCLEOTIDE SEQUENCE [LARGE SCALE GENOMIC DNA]</scope>
    <source>
        <strain evidence="4 6">NCTC13038</strain>
        <strain evidence="3 5">NCTC9997</strain>
    </source>
</reference>
<accession>A0A485BAI2</accession>
<gene>
    <name evidence="2" type="ORF">IMO34_17010</name>
    <name evidence="4" type="ORF">NCTC13038_02015</name>
    <name evidence="3" type="ORF">NCTC9997_03973</name>
</gene>
<evidence type="ECO:0000313" key="5">
    <source>
        <dbReference type="Proteomes" id="UP000267630"/>
    </source>
</evidence>
<evidence type="ECO:0000313" key="4">
    <source>
        <dbReference type="EMBL" id="VFS70184.1"/>
    </source>
</evidence>
<keyword evidence="1" id="KW-0732">Signal</keyword>
<reference evidence="2 7" key="2">
    <citation type="submission" date="2020-10" db="EMBL/GenBank/DDBJ databases">
        <title>Resistance determinants and their genetic context in bacteria from a longitudinal study of pigs reared under conventional and antibiotic-free husbandry practices.</title>
        <authorList>
            <person name="Poulin-Laprade D."/>
            <person name="Brouard J.-S."/>
            <person name="Gagnon N."/>
            <person name="Turcotte A."/>
            <person name="Langlois A."/>
            <person name="Matte J.J."/>
            <person name="Carrillo C.D."/>
            <person name="Zaheer R."/>
            <person name="McAllister T."/>
            <person name="Topp E."/>
            <person name="Talbot G."/>
        </authorList>
    </citation>
    <scope>NUCLEOTIDE SEQUENCE [LARGE SCALE GENOMIC DNA]</scope>
    <source>
        <strain evidence="2 7">Res13-Abat-PEB01-P1-04-A</strain>
    </source>
</reference>
<dbReference type="EMBL" id="LR134253">
    <property type="protein sequence ID" value="VED51812.1"/>
    <property type="molecule type" value="Genomic_DNA"/>
</dbReference>
<dbReference type="EMBL" id="CP062916">
    <property type="protein sequence ID" value="QPF07045.1"/>
    <property type="molecule type" value="Genomic_DNA"/>
</dbReference>